<reference evidence="1 2" key="1">
    <citation type="submission" date="2020-03" db="EMBL/GenBank/DDBJ databases">
        <authorList>
            <person name="Grabski M.Z."/>
        </authorList>
    </citation>
    <scope>NUCLEOTIDE SEQUENCE [LARGE SCALE GENOMIC DNA]</scope>
    <source>
        <strain evidence="2">vB_Sen_I1</strain>
    </source>
</reference>
<name>A0A7L5CHJ2_9CAUD</name>
<proteinExistence type="predicted"/>
<evidence type="ECO:0000313" key="2">
    <source>
        <dbReference type="Proteomes" id="UP000516571"/>
    </source>
</evidence>
<dbReference type="EMBL" id="MT233524">
    <property type="protein sequence ID" value="QJA17940.1"/>
    <property type="molecule type" value="Genomic_DNA"/>
</dbReference>
<sequence>MCLFDHSSITYTLHYHGENVKGSLKIAPRFLVGSQISVLTTYPLPVSIL</sequence>
<accession>A0A7L5CHJ2</accession>
<keyword evidence="2" id="KW-1185">Reference proteome</keyword>
<dbReference type="Proteomes" id="UP000516571">
    <property type="component" value="Segment"/>
</dbReference>
<organism evidence="1 2">
    <name type="scientific">Salmonella phage vB_Sen_I1</name>
    <dbReference type="NCBI Taxonomy" id="2723910"/>
    <lineage>
        <taxon>Viruses</taxon>
        <taxon>Duplodnaviria</taxon>
        <taxon>Heunggongvirae</taxon>
        <taxon>Uroviricota</taxon>
        <taxon>Caudoviricetes</taxon>
        <taxon>Demerecviridae</taxon>
        <taxon>Markadamsvirinae</taxon>
        <taxon>Tequintavirus</taxon>
        <taxon>Tequintavirus tvI1</taxon>
    </lineage>
</organism>
<evidence type="ECO:0000313" key="1">
    <source>
        <dbReference type="EMBL" id="QJA17940.1"/>
    </source>
</evidence>
<gene>
    <name evidence="1" type="ORF">vBSenI1_193</name>
</gene>
<protein>
    <submittedName>
        <fullName evidence="1">Uncharacterized protein</fullName>
    </submittedName>
</protein>